<sequence length="59" mass="6402">MAPDSKPTPPQPDSSHLAAEEARRMKAARNSTLLVIGLLGCVSMVLIYLPYLLQALKHS</sequence>
<feature type="transmembrane region" description="Helical" evidence="2">
    <location>
        <begin position="33"/>
        <end position="53"/>
    </location>
</feature>
<evidence type="ECO:0000256" key="1">
    <source>
        <dbReference type="SAM" id="MobiDB-lite"/>
    </source>
</evidence>
<protein>
    <submittedName>
        <fullName evidence="3">Uncharacterized protein</fullName>
    </submittedName>
</protein>
<dbReference type="KEGG" id="swf:E3E12_02200"/>
<dbReference type="Proteomes" id="UP000318709">
    <property type="component" value="Chromosome"/>
</dbReference>
<reference evidence="3 4" key="1">
    <citation type="submission" date="2019-03" db="EMBL/GenBank/DDBJ databases">
        <title>The complete genome sequence of Swingsia_sp. F3b2 LMG30590(T).</title>
        <authorList>
            <person name="Chua K.-O."/>
            <person name="Chan K.-G."/>
            <person name="See-Too W.-S."/>
        </authorList>
    </citation>
    <scope>NUCLEOTIDE SEQUENCE [LARGE SCALE GENOMIC DNA]</scope>
    <source>
        <strain evidence="3 4">F3b2</strain>
    </source>
</reference>
<feature type="region of interest" description="Disordered" evidence="1">
    <location>
        <begin position="1"/>
        <end position="22"/>
    </location>
</feature>
<dbReference type="EMBL" id="CP038231">
    <property type="protein sequence ID" value="QDH13205.1"/>
    <property type="molecule type" value="Genomic_DNA"/>
</dbReference>
<evidence type="ECO:0000256" key="2">
    <source>
        <dbReference type="SAM" id="Phobius"/>
    </source>
</evidence>
<evidence type="ECO:0000313" key="4">
    <source>
        <dbReference type="Proteomes" id="UP000318709"/>
    </source>
</evidence>
<keyword evidence="2" id="KW-0472">Membrane</keyword>
<evidence type="ECO:0000313" key="3">
    <source>
        <dbReference type="EMBL" id="QDH13205.1"/>
    </source>
</evidence>
<dbReference type="RefSeq" id="WP_141442867.1">
    <property type="nucleotide sequence ID" value="NZ_CP038231.1"/>
</dbReference>
<keyword evidence="4" id="KW-1185">Reference proteome</keyword>
<dbReference type="AlphaFoldDB" id="A0A4Y6UAP7"/>
<accession>A0A4Y6UAP7</accession>
<keyword evidence="2" id="KW-0812">Transmembrane</keyword>
<organism evidence="3 4">
    <name type="scientific">Formicincola oecophyllae</name>
    <dbReference type="NCBI Taxonomy" id="2558361"/>
    <lineage>
        <taxon>Bacteria</taxon>
        <taxon>Pseudomonadati</taxon>
        <taxon>Pseudomonadota</taxon>
        <taxon>Alphaproteobacteria</taxon>
        <taxon>Acetobacterales</taxon>
        <taxon>Acetobacteraceae</taxon>
        <taxon>Formicincola</taxon>
    </lineage>
</organism>
<proteinExistence type="predicted"/>
<name>A0A4Y6UAP7_9PROT</name>
<gene>
    <name evidence="3" type="ORF">E3E12_02200</name>
</gene>
<feature type="compositionally biased region" description="Pro residues" evidence="1">
    <location>
        <begin position="1"/>
        <end position="12"/>
    </location>
</feature>
<keyword evidence="2" id="KW-1133">Transmembrane helix</keyword>